<gene>
    <name evidence="5" type="ORF">GCM10009839_35310</name>
</gene>
<dbReference type="PROSITE" id="PS50977">
    <property type="entry name" value="HTH_TETR_2"/>
    <property type="match status" value="1"/>
</dbReference>
<evidence type="ECO:0000313" key="5">
    <source>
        <dbReference type="EMBL" id="GAA2032158.1"/>
    </source>
</evidence>
<evidence type="ECO:0000256" key="2">
    <source>
        <dbReference type="PROSITE-ProRule" id="PRU00335"/>
    </source>
</evidence>
<protein>
    <submittedName>
        <fullName evidence="5">TetR/AcrR family transcriptional regulator</fullName>
    </submittedName>
</protein>
<feature type="DNA-binding region" description="H-T-H motif" evidence="2">
    <location>
        <begin position="28"/>
        <end position="47"/>
    </location>
</feature>
<keyword evidence="6" id="KW-1185">Reference proteome</keyword>
<reference evidence="6" key="1">
    <citation type="journal article" date="2019" name="Int. J. Syst. Evol. Microbiol.">
        <title>The Global Catalogue of Microorganisms (GCM) 10K type strain sequencing project: providing services to taxonomists for standard genome sequencing and annotation.</title>
        <authorList>
            <consortium name="The Broad Institute Genomics Platform"/>
            <consortium name="The Broad Institute Genome Sequencing Center for Infectious Disease"/>
            <person name="Wu L."/>
            <person name="Ma J."/>
        </authorList>
    </citation>
    <scope>NUCLEOTIDE SEQUENCE [LARGE SCALE GENOMIC DNA]</scope>
    <source>
        <strain evidence="6">JCM 16014</strain>
    </source>
</reference>
<dbReference type="RefSeq" id="WP_344666694.1">
    <property type="nucleotide sequence ID" value="NZ_BAAAQN010000018.1"/>
</dbReference>
<dbReference type="InterPro" id="IPR001647">
    <property type="entry name" value="HTH_TetR"/>
</dbReference>
<dbReference type="InterPro" id="IPR009057">
    <property type="entry name" value="Homeodomain-like_sf"/>
</dbReference>
<dbReference type="Gene3D" id="1.10.357.10">
    <property type="entry name" value="Tetracycline Repressor, domain 2"/>
    <property type="match status" value="2"/>
</dbReference>
<feature type="compositionally biased region" description="Low complexity" evidence="3">
    <location>
        <begin position="92"/>
        <end position="107"/>
    </location>
</feature>
<sequence length="231" mass="24516">MEVRKERRAVLADAAIAVVAEDGMRALTHRAVDVRAALPIGTTSAYFRTRQALLTALVRRLAELDRMELEALGIMPGMPTTSSTPGMPGPAAPAGATPEQAAIAPSEPSGPPSDEELDGIAAGTALSVRHWLTEGRNRALARYRCLLETAAHPELRELLAPPESVARLRAGRLFERAGAADPADRARSYVAAIDGMILDLLLGERAESGDPADPARLAPAVRRLLDAHCAR</sequence>
<dbReference type="InterPro" id="IPR041583">
    <property type="entry name" value="TetR_C_31"/>
</dbReference>
<evidence type="ECO:0000259" key="4">
    <source>
        <dbReference type="PROSITE" id="PS50977"/>
    </source>
</evidence>
<feature type="domain" description="HTH tetR-type" evidence="4">
    <location>
        <begin position="5"/>
        <end position="65"/>
    </location>
</feature>
<dbReference type="SUPFAM" id="SSF46689">
    <property type="entry name" value="Homeodomain-like"/>
    <property type="match status" value="1"/>
</dbReference>
<organism evidence="5 6">
    <name type="scientific">Catenulispora yoronensis</name>
    <dbReference type="NCBI Taxonomy" id="450799"/>
    <lineage>
        <taxon>Bacteria</taxon>
        <taxon>Bacillati</taxon>
        <taxon>Actinomycetota</taxon>
        <taxon>Actinomycetes</taxon>
        <taxon>Catenulisporales</taxon>
        <taxon>Catenulisporaceae</taxon>
        <taxon>Catenulispora</taxon>
    </lineage>
</organism>
<feature type="region of interest" description="Disordered" evidence="3">
    <location>
        <begin position="77"/>
        <end position="118"/>
    </location>
</feature>
<accession>A0ABP5FQT0</accession>
<comment type="caution">
    <text evidence="5">The sequence shown here is derived from an EMBL/GenBank/DDBJ whole genome shotgun (WGS) entry which is preliminary data.</text>
</comment>
<dbReference type="Proteomes" id="UP001500751">
    <property type="component" value="Unassembled WGS sequence"/>
</dbReference>
<dbReference type="Pfam" id="PF17940">
    <property type="entry name" value="TetR_C_31"/>
    <property type="match status" value="1"/>
</dbReference>
<dbReference type="EMBL" id="BAAAQN010000018">
    <property type="protein sequence ID" value="GAA2032158.1"/>
    <property type="molecule type" value="Genomic_DNA"/>
</dbReference>
<feature type="compositionally biased region" description="Low complexity" evidence="3">
    <location>
        <begin position="77"/>
        <end position="86"/>
    </location>
</feature>
<evidence type="ECO:0000256" key="1">
    <source>
        <dbReference type="ARBA" id="ARBA00023125"/>
    </source>
</evidence>
<evidence type="ECO:0000313" key="6">
    <source>
        <dbReference type="Proteomes" id="UP001500751"/>
    </source>
</evidence>
<keyword evidence="1 2" id="KW-0238">DNA-binding</keyword>
<name>A0ABP5FQT0_9ACTN</name>
<proteinExistence type="predicted"/>
<evidence type="ECO:0000256" key="3">
    <source>
        <dbReference type="SAM" id="MobiDB-lite"/>
    </source>
</evidence>